<proteinExistence type="predicted"/>
<comment type="caution">
    <text evidence="2">The sequence shown here is derived from an EMBL/GenBank/DDBJ whole genome shotgun (WGS) entry which is preliminary data.</text>
</comment>
<feature type="domain" description="NAD-dependent epimerase/dehydratase" evidence="1">
    <location>
        <begin position="2"/>
        <end position="75"/>
    </location>
</feature>
<dbReference type="SUPFAM" id="SSF51735">
    <property type="entry name" value="NAD(P)-binding Rossmann-fold domains"/>
    <property type="match status" value="1"/>
</dbReference>
<dbReference type="InterPro" id="IPR001509">
    <property type="entry name" value="Epimerase_deHydtase"/>
</dbReference>
<dbReference type="Pfam" id="PF01370">
    <property type="entry name" value="Epimerase"/>
    <property type="match status" value="1"/>
</dbReference>
<accession>A0A9P4JVS0</accession>
<dbReference type="Gene3D" id="3.40.50.720">
    <property type="entry name" value="NAD(P)-binding Rossmann-like Domain"/>
    <property type="match status" value="1"/>
</dbReference>
<dbReference type="Proteomes" id="UP000800093">
    <property type="component" value="Unassembled WGS sequence"/>
</dbReference>
<gene>
    <name evidence="2" type="ORF">CC78DRAFT_483650</name>
</gene>
<keyword evidence="3" id="KW-1185">Reference proteome</keyword>
<organism evidence="2 3">
    <name type="scientific">Lojkania enalia</name>
    <dbReference type="NCBI Taxonomy" id="147567"/>
    <lineage>
        <taxon>Eukaryota</taxon>
        <taxon>Fungi</taxon>
        <taxon>Dikarya</taxon>
        <taxon>Ascomycota</taxon>
        <taxon>Pezizomycotina</taxon>
        <taxon>Dothideomycetes</taxon>
        <taxon>Pleosporomycetidae</taxon>
        <taxon>Pleosporales</taxon>
        <taxon>Pleosporales incertae sedis</taxon>
        <taxon>Lojkania</taxon>
    </lineage>
</organism>
<evidence type="ECO:0000259" key="1">
    <source>
        <dbReference type="Pfam" id="PF01370"/>
    </source>
</evidence>
<evidence type="ECO:0000313" key="2">
    <source>
        <dbReference type="EMBL" id="KAF2257528.1"/>
    </source>
</evidence>
<sequence length="78" mass="8576">TVLIAGGADFIGYHLIFYVVEHKSFEDVVVLSLLATNSKNCIEGVDYYAGDITNYDNVRKLLDQFKLAVVIHAASPSL</sequence>
<feature type="non-terminal residue" evidence="2">
    <location>
        <position position="1"/>
    </location>
</feature>
<dbReference type="AlphaFoldDB" id="A0A9P4JVS0"/>
<name>A0A9P4JVS0_9PLEO</name>
<reference evidence="3" key="1">
    <citation type="journal article" date="2020" name="Stud. Mycol.">
        <title>101 Dothideomycetes genomes: A test case for predicting lifestyles and emergence of pathogens.</title>
        <authorList>
            <person name="Haridas S."/>
            <person name="Albert R."/>
            <person name="Binder M."/>
            <person name="Bloem J."/>
            <person name="LaButti K."/>
            <person name="Salamov A."/>
            <person name="Andreopoulos B."/>
            <person name="Baker S."/>
            <person name="Barry K."/>
            <person name="Bills G."/>
            <person name="Bluhm B."/>
            <person name="Cannon C."/>
            <person name="Castanera R."/>
            <person name="Culley D."/>
            <person name="Daum C."/>
            <person name="Ezra D."/>
            <person name="Gonzalez J."/>
            <person name="Henrissat B."/>
            <person name="Kuo A."/>
            <person name="Liang C."/>
            <person name="Lipzen A."/>
            <person name="Lutzoni F."/>
            <person name="Magnuson J."/>
            <person name="Mondo S."/>
            <person name="Nolan M."/>
            <person name="Ohm R."/>
            <person name="Pangilinan J."/>
            <person name="Park H.-J."/>
            <person name="Ramirez L."/>
            <person name="Alfaro M."/>
            <person name="Sun H."/>
            <person name="Tritt A."/>
            <person name="Yoshinaga Y."/>
            <person name="Zwiers L.-H."/>
            <person name="Turgeon B."/>
            <person name="Goodwin S."/>
            <person name="Spatafora J."/>
            <person name="Crous P."/>
            <person name="Grigoriev I."/>
        </authorList>
    </citation>
    <scope>NUCLEOTIDE SEQUENCE [LARGE SCALE GENOMIC DNA]</scope>
    <source>
        <strain evidence="3">CBS 304.66</strain>
    </source>
</reference>
<dbReference type="OrthoDB" id="10058185at2759"/>
<protein>
    <submittedName>
        <fullName evidence="2">NAD(P)-binding protein</fullName>
    </submittedName>
</protein>
<dbReference type="InterPro" id="IPR036291">
    <property type="entry name" value="NAD(P)-bd_dom_sf"/>
</dbReference>
<dbReference type="EMBL" id="ML986971">
    <property type="protein sequence ID" value="KAF2257528.1"/>
    <property type="molecule type" value="Genomic_DNA"/>
</dbReference>
<evidence type="ECO:0000313" key="3">
    <source>
        <dbReference type="Proteomes" id="UP000800093"/>
    </source>
</evidence>